<name>A0A0A3HYX4_9BACL</name>
<dbReference type="eggNOG" id="ENOG5032XH6">
    <property type="taxonomic scope" value="Bacteria"/>
</dbReference>
<evidence type="ECO:0000256" key="3">
    <source>
        <dbReference type="ARBA" id="ARBA00022795"/>
    </source>
</evidence>
<comment type="subcellular location">
    <subcellularLocation>
        <location evidence="1">Cytoplasm</location>
        <location evidence="1">Cytosol</location>
    </subcellularLocation>
</comment>
<comment type="similarity">
    <text evidence="6">Belongs to the bacillales FliT family.</text>
</comment>
<evidence type="ECO:0000256" key="5">
    <source>
        <dbReference type="ARBA" id="ARBA00093765"/>
    </source>
</evidence>
<comment type="function">
    <text evidence="5">May act as an export chaperone for the filament capping protein FliD.</text>
</comment>
<dbReference type="Proteomes" id="UP000030408">
    <property type="component" value="Unassembled WGS sequence"/>
</dbReference>
<keyword evidence="3" id="KW-1005">Bacterial flagellum biogenesis</keyword>
<dbReference type="InterPro" id="IPR008622">
    <property type="entry name" value="FliT"/>
</dbReference>
<evidence type="ECO:0000313" key="9">
    <source>
        <dbReference type="Proteomes" id="UP000030408"/>
    </source>
</evidence>
<dbReference type="STRING" id="1384057.CD33_06240"/>
<dbReference type="Pfam" id="PF05400">
    <property type="entry name" value="FliT"/>
    <property type="match status" value="1"/>
</dbReference>
<dbReference type="AlphaFoldDB" id="A0A0A3HYX4"/>
<keyword evidence="8" id="KW-0969">Cilium</keyword>
<accession>A0A0A3HYX4</accession>
<comment type="caution">
    <text evidence="8">The sequence shown here is derived from an EMBL/GenBank/DDBJ whole genome shotgun (WGS) entry which is preliminary data.</text>
</comment>
<evidence type="ECO:0000313" key="8">
    <source>
        <dbReference type="EMBL" id="KGR76465.1"/>
    </source>
</evidence>
<keyword evidence="2" id="KW-0963">Cytoplasm</keyword>
<keyword evidence="8" id="KW-0282">Flagellum</keyword>
<keyword evidence="8" id="KW-0966">Cell projection</keyword>
<evidence type="ECO:0000256" key="2">
    <source>
        <dbReference type="ARBA" id="ARBA00022490"/>
    </source>
</evidence>
<dbReference type="OrthoDB" id="2353131at2"/>
<gene>
    <name evidence="8" type="ORF">CD33_06240</name>
</gene>
<dbReference type="RefSeq" id="WP_036199036.1">
    <property type="nucleotide sequence ID" value="NZ_AVCY01000011.1"/>
</dbReference>
<dbReference type="EMBL" id="JPVO01000045">
    <property type="protein sequence ID" value="KGR76465.1"/>
    <property type="molecule type" value="Genomic_DNA"/>
</dbReference>
<protein>
    <recommendedName>
        <fullName evidence="7">Flagellar protein FliT</fullName>
    </recommendedName>
</protein>
<evidence type="ECO:0000256" key="7">
    <source>
        <dbReference type="ARBA" id="ARBA00093797"/>
    </source>
</evidence>
<reference evidence="8 9" key="1">
    <citation type="submission" date="2014-02" db="EMBL/GenBank/DDBJ databases">
        <title>Draft genome sequence of Lysinibacillus sinduriensis JCM 15800.</title>
        <authorList>
            <person name="Zhang F."/>
            <person name="Wang G."/>
            <person name="Zhang L."/>
        </authorList>
    </citation>
    <scope>NUCLEOTIDE SEQUENCE [LARGE SCALE GENOMIC DNA]</scope>
    <source>
        <strain evidence="8 9">JCM 15800</strain>
    </source>
</reference>
<evidence type="ECO:0000256" key="6">
    <source>
        <dbReference type="ARBA" id="ARBA00093785"/>
    </source>
</evidence>
<evidence type="ECO:0000256" key="1">
    <source>
        <dbReference type="ARBA" id="ARBA00004514"/>
    </source>
</evidence>
<proteinExistence type="inferred from homology"/>
<evidence type="ECO:0000256" key="4">
    <source>
        <dbReference type="ARBA" id="ARBA00023186"/>
    </source>
</evidence>
<organism evidence="8 9">
    <name type="scientific">Ureibacillus sinduriensis BLB-1 = JCM 15800</name>
    <dbReference type="NCBI Taxonomy" id="1384057"/>
    <lineage>
        <taxon>Bacteria</taxon>
        <taxon>Bacillati</taxon>
        <taxon>Bacillota</taxon>
        <taxon>Bacilli</taxon>
        <taxon>Bacillales</taxon>
        <taxon>Caryophanaceae</taxon>
        <taxon>Ureibacillus</taxon>
    </lineage>
</organism>
<keyword evidence="4" id="KW-0143">Chaperone</keyword>
<keyword evidence="9" id="KW-1185">Reference proteome</keyword>
<sequence length="119" mass="13998">MDTLQQVLQISAKLLKHLNEIPKGEFRSVYIDEINMMLDERGALIEKLRQEGFQMDSDNKIHGTLAQLDKAIRERLDDVMKLVKLDMKDLQNSKKNEQQYMNPYSSVQVMDGMYYDKKK</sequence>